<evidence type="ECO:0000256" key="5">
    <source>
        <dbReference type="ARBA" id="ARBA00022729"/>
    </source>
</evidence>
<evidence type="ECO:0000259" key="10">
    <source>
        <dbReference type="Pfam" id="PF04542"/>
    </source>
</evidence>
<accession>A0ABW6GT54</accession>
<evidence type="ECO:0000256" key="4">
    <source>
        <dbReference type="ARBA" id="ARBA00022723"/>
    </source>
</evidence>
<sequence>MAAVLVDGRREAGADVPRLVAAAQAGDAAALERLLGAHLALVHHLIARAVGPGEADDLTQETMLRAVRGLPGLREPERFRSWLVAIAYRRVQEHGRRRVLELPHRLEALDVPDPGTDFADRSVAELALSAQRRELVRATAWLDQTDRQLLALWWQEVLGDLDRAELAAALGVEPSHAAVRLKRMKAQLDLVRALVRALDAAPRCAGLERAAAGWDGRPGSVWRKRLARHLRECAECGGRATGLVPPERLLPGLGVLLVPDRLADELANGLANGLGTALRKGAPAAGRAAAGRATAWTVAGAAAVATAVLLAVVPWSGPDSPAPHPPAPGATAPAAPSPAAPPAPSAVASPSASPSAGSTADAARSAAAPPPAAFPGVAVADLYVAPDGSDDADGSLAHPFASLARAAAAVRPGQTIALRGGTYRLAAPVGIGTAGTGEQRITLSAYRDEHPVLDASALPASAWAVTQTGGFWTVQGLELRGAAGHGWVCSGCRSTVFQRVAFHGNGRSGLLLRDAGTSGNAVLDSDFYDNRDAAGTAGIGLGLTSGSGGGNVVRGNRLHDNATDGLDLGGFTSPVTVDSNWSYRNGNGFTLGGGGGRTAVAHLVVNNAAWDNSGLGFNDEGNPGALRLTGNSAFRNALFGFYLPDAAAELSADAALGNGRDVQRGPNSRSTGNSWDAPAPATGLFTSTDPATAEAARPADGSLPPTAFLRPRTAAGATMTEQHGS</sequence>
<comment type="caution">
    <text evidence="12">The sequence shown here is derived from an EMBL/GenBank/DDBJ whole genome shotgun (WGS) entry which is preliminary data.</text>
</comment>
<keyword evidence="5" id="KW-0732">Signal</keyword>
<comment type="similarity">
    <text evidence="8">Belongs to the polysaccharide lyase 9 family.</text>
</comment>
<evidence type="ECO:0000256" key="9">
    <source>
        <dbReference type="SAM" id="MobiDB-lite"/>
    </source>
</evidence>
<dbReference type="EMBL" id="JBHYPX010000072">
    <property type="protein sequence ID" value="MFE1355946.1"/>
    <property type="molecule type" value="Genomic_DNA"/>
</dbReference>
<evidence type="ECO:0000256" key="6">
    <source>
        <dbReference type="ARBA" id="ARBA00022837"/>
    </source>
</evidence>
<dbReference type="Proteomes" id="UP001599542">
    <property type="component" value="Unassembled WGS sequence"/>
</dbReference>
<dbReference type="InterPro" id="IPR011050">
    <property type="entry name" value="Pectin_lyase_fold/virulence"/>
</dbReference>
<evidence type="ECO:0000313" key="12">
    <source>
        <dbReference type="EMBL" id="MFE1355946.1"/>
    </source>
</evidence>
<feature type="domain" description="RNA polymerase sigma-70 region 2" evidence="10">
    <location>
        <begin position="36"/>
        <end position="98"/>
    </location>
</feature>
<dbReference type="PANTHER" id="PTHR40088">
    <property type="entry name" value="PECTATE LYASE (EUROFUNG)"/>
    <property type="match status" value="1"/>
</dbReference>
<feature type="compositionally biased region" description="Polar residues" evidence="9">
    <location>
        <begin position="665"/>
        <end position="674"/>
    </location>
</feature>
<feature type="compositionally biased region" description="Low complexity" evidence="9">
    <location>
        <begin position="345"/>
        <end position="367"/>
    </location>
</feature>
<evidence type="ECO:0000259" key="11">
    <source>
        <dbReference type="Pfam" id="PF13229"/>
    </source>
</evidence>
<feature type="domain" description="Right handed beta helix" evidence="11">
    <location>
        <begin position="467"/>
        <end position="631"/>
    </location>
</feature>
<dbReference type="Pfam" id="PF04542">
    <property type="entry name" value="Sigma70_r2"/>
    <property type="match status" value="1"/>
</dbReference>
<keyword evidence="3" id="KW-0964">Secreted</keyword>
<dbReference type="RefSeq" id="WP_380320788.1">
    <property type="nucleotide sequence ID" value="NZ_JBHYPW010000012.1"/>
</dbReference>
<comment type="subcellular location">
    <subcellularLocation>
        <location evidence="2">Secreted</location>
    </subcellularLocation>
</comment>
<reference evidence="12 13" key="1">
    <citation type="submission" date="2024-09" db="EMBL/GenBank/DDBJ databases">
        <title>The Natural Products Discovery Center: Release of the First 8490 Sequenced Strains for Exploring Actinobacteria Biosynthetic Diversity.</title>
        <authorList>
            <person name="Kalkreuter E."/>
            <person name="Kautsar S.A."/>
            <person name="Yang D."/>
            <person name="Bader C.D."/>
            <person name="Teijaro C.N."/>
            <person name="Fluegel L."/>
            <person name="Davis C.M."/>
            <person name="Simpson J.R."/>
            <person name="Lauterbach L."/>
            <person name="Steele A.D."/>
            <person name="Gui C."/>
            <person name="Meng S."/>
            <person name="Li G."/>
            <person name="Viehrig K."/>
            <person name="Ye F."/>
            <person name="Su P."/>
            <person name="Kiefer A.F."/>
            <person name="Nichols A."/>
            <person name="Cepeda A.J."/>
            <person name="Yan W."/>
            <person name="Fan B."/>
            <person name="Jiang Y."/>
            <person name="Adhikari A."/>
            <person name="Zheng C.-J."/>
            <person name="Schuster L."/>
            <person name="Cowan T.M."/>
            <person name="Smanski M.J."/>
            <person name="Chevrette M.G."/>
            <person name="De Carvalho L.P.S."/>
            <person name="Shen B."/>
        </authorList>
    </citation>
    <scope>NUCLEOTIDE SEQUENCE [LARGE SCALE GENOMIC DNA]</scope>
    <source>
        <strain evidence="12 13">NPDC058753</strain>
    </source>
</reference>
<dbReference type="InterPro" id="IPR007627">
    <property type="entry name" value="RNA_pol_sigma70_r2"/>
</dbReference>
<organism evidence="12 13">
    <name type="scientific">Kitasatospora phosalacinea</name>
    <dbReference type="NCBI Taxonomy" id="2065"/>
    <lineage>
        <taxon>Bacteria</taxon>
        <taxon>Bacillati</taxon>
        <taxon>Actinomycetota</taxon>
        <taxon>Actinomycetes</taxon>
        <taxon>Kitasatosporales</taxon>
        <taxon>Streptomycetaceae</taxon>
        <taxon>Kitasatospora</taxon>
    </lineage>
</organism>
<proteinExistence type="inferred from homology"/>
<dbReference type="InterPro" id="IPR039448">
    <property type="entry name" value="Beta_helix"/>
</dbReference>
<dbReference type="PANTHER" id="PTHR40088:SF1">
    <property type="entry name" value="PECTATE LYASE PEL9"/>
    <property type="match status" value="1"/>
</dbReference>
<dbReference type="SUPFAM" id="SSF88946">
    <property type="entry name" value="Sigma2 domain of RNA polymerase sigma factors"/>
    <property type="match status" value="1"/>
</dbReference>
<dbReference type="InterPro" id="IPR052052">
    <property type="entry name" value="Polysaccharide_Lyase_9"/>
</dbReference>
<keyword evidence="6" id="KW-0106">Calcium</keyword>
<dbReference type="SMART" id="SM00710">
    <property type="entry name" value="PbH1"/>
    <property type="match status" value="5"/>
</dbReference>
<evidence type="ECO:0000256" key="3">
    <source>
        <dbReference type="ARBA" id="ARBA00022525"/>
    </source>
</evidence>
<dbReference type="InterPro" id="IPR013325">
    <property type="entry name" value="RNA_pol_sigma_r2"/>
</dbReference>
<feature type="compositionally biased region" description="Pro residues" evidence="9">
    <location>
        <begin position="335"/>
        <end position="344"/>
    </location>
</feature>
<dbReference type="InterPro" id="IPR012334">
    <property type="entry name" value="Pectin_lyas_fold"/>
</dbReference>
<dbReference type="NCBIfam" id="TIGR02937">
    <property type="entry name" value="sigma70-ECF"/>
    <property type="match status" value="1"/>
</dbReference>
<evidence type="ECO:0000256" key="8">
    <source>
        <dbReference type="ARBA" id="ARBA00038263"/>
    </source>
</evidence>
<dbReference type="SUPFAM" id="SSF51126">
    <property type="entry name" value="Pectin lyase-like"/>
    <property type="match status" value="1"/>
</dbReference>
<feature type="region of interest" description="Disordered" evidence="9">
    <location>
        <begin position="659"/>
        <end position="725"/>
    </location>
</feature>
<dbReference type="Pfam" id="PF13229">
    <property type="entry name" value="Beta_helix"/>
    <property type="match status" value="1"/>
</dbReference>
<evidence type="ECO:0000256" key="7">
    <source>
        <dbReference type="ARBA" id="ARBA00023239"/>
    </source>
</evidence>
<evidence type="ECO:0000256" key="2">
    <source>
        <dbReference type="ARBA" id="ARBA00004613"/>
    </source>
</evidence>
<dbReference type="InterPro" id="IPR014284">
    <property type="entry name" value="RNA_pol_sigma-70_dom"/>
</dbReference>
<dbReference type="Gene3D" id="1.10.1740.10">
    <property type="match status" value="1"/>
</dbReference>
<gene>
    <name evidence="12" type="ORF">ACFW6T_28610</name>
</gene>
<keyword evidence="7" id="KW-0456">Lyase</keyword>
<comment type="cofactor">
    <cofactor evidence="1">
        <name>Ca(2+)</name>
        <dbReference type="ChEBI" id="CHEBI:29108"/>
    </cofactor>
</comment>
<keyword evidence="4" id="KW-0479">Metal-binding</keyword>
<dbReference type="Gene3D" id="2.160.20.10">
    <property type="entry name" value="Single-stranded right-handed beta-helix, Pectin lyase-like"/>
    <property type="match status" value="1"/>
</dbReference>
<dbReference type="InterPro" id="IPR006626">
    <property type="entry name" value="PbH1"/>
</dbReference>
<keyword evidence="13" id="KW-1185">Reference proteome</keyword>
<name>A0ABW6GT54_9ACTN</name>
<feature type="region of interest" description="Disordered" evidence="9">
    <location>
        <begin position="319"/>
        <end position="370"/>
    </location>
</feature>
<evidence type="ECO:0000256" key="1">
    <source>
        <dbReference type="ARBA" id="ARBA00001913"/>
    </source>
</evidence>
<protein>
    <submittedName>
        <fullName evidence="12">Sigma-70 family RNA polymerase sigma factor</fullName>
    </submittedName>
</protein>
<evidence type="ECO:0000313" key="13">
    <source>
        <dbReference type="Proteomes" id="UP001599542"/>
    </source>
</evidence>